<evidence type="ECO:0000256" key="7">
    <source>
        <dbReference type="RuleBase" id="RU004453"/>
    </source>
</evidence>
<dbReference type="InterPro" id="IPR029070">
    <property type="entry name" value="Chitinase_insertion_sf"/>
</dbReference>
<dbReference type="Pfam" id="PF00704">
    <property type="entry name" value="Glyco_hydro_18"/>
    <property type="match status" value="1"/>
</dbReference>
<dbReference type="Gene3D" id="3.20.20.80">
    <property type="entry name" value="Glycosidases"/>
    <property type="match status" value="2"/>
</dbReference>
<evidence type="ECO:0000256" key="4">
    <source>
        <dbReference type="ARBA" id="ARBA00023024"/>
    </source>
</evidence>
<dbReference type="InterPro" id="IPR050314">
    <property type="entry name" value="Glycosyl_Hydrlase_18"/>
</dbReference>
<reference evidence="10 11" key="1">
    <citation type="journal article" date="2012" name="J. Bacteriol.">
        <title>Genome Sequence of Fibrella aestuarina BUZ 2T, a Filamentous Marine Bacterium.</title>
        <authorList>
            <person name="Filippini M."/>
            <person name="Qi W."/>
            <person name="Blom J."/>
            <person name="Goesmann A."/>
            <person name="Smits T.H."/>
            <person name="Bagheri H.C."/>
        </authorList>
    </citation>
    <scope>NUCLEOTIDE SEQUENCE [LARGE SCALE GENOMIC DNA]</scope>
    <source>
        <strain evidence="11">BUZ 2T</strain>
    </source>
</reference>
<sequence length="397" mass="44555">MTQKRTGSGISFGGEYAFIRYTPQRTHMLRSFLVASMVALSLLTLCFKPKPKPIVLAYVGGFRGLVDAEAIAVEKLTHINYAFVDIKNNRAWLHNLATDSTNFRRLTALKRRNPDLNILISIGGWAWSENFSDAVLSDTSRRAFAASAAAIVGDYGLDGIDIDWEYPGMKGEDNVFRPEDNANFTLLFKALRGQLDSLGRQTGKRYLITTALPGFPAIFTHTNMAEAQQYLDYINVMSYDFFTGGPQAGHHTNLFPSGKVDDEQSGDRAVTLYRQAGVPASKLVLGVAFYGRAWQLQTANPDAFPRTITKVERGGGYTFIKDSLLTNPAYERRWDRRAKAPYLYNASLQRFVSYDDEQSVKAKCRYVAKNDLAGVMFWEYFSDPKAYLLGTIDRAFH</sequence>
<dbReference type="EC" id="3.2.1.14" evidence="2"/>
<dbReference type="Gene3D" id="3.10.50.10">
    <property type="match status" value="1"/>
</dbReference>
<dbReference type="InterPro" id="IPR017853">
    <property type="entry name" value="GH"/>
</dbReference>
<dbReference type="SMART" id="SM00636">
    <property type="entry name" value="Glyco_18"/>
    <property type="match status" value="1"/>
</dbReference>
<dbReference type="SUPFAM" id="SSF54556">
    <property type="entry name" value="Chitinase insertion domain"/>
    <property type="match status" value="1"/>
</dbReference>
<dbReference type="GO" id="GO:0008061">
    <property type="term" value="F:chitin binding"/>
    <property type="evidence" value="ECO:0007669"/>
    <property type="project" value="InterPro"/>
</dbReference>
<keyword evidence="11" id="KW-1185">Reference proteome</keyword>
<dbReference type="CDD" id="cd06548">
    <property type="entry name" value="GH18_chitinase"/>
    <property type="match status" value="1"/>
</dbReference>
<keyword evidence="8" id="KW-0812">Transmembrane</keyword>
<keyword evidence="4" id="KW-0119">Carbohydrate metabolism</keyword>
<gene>
    <name evidence="10" type="ORF">FAES_4743</name>
</gene>
<dbReference type="PANTHER" id="PTHR11177">
    <property type="entry name" value="CHITINASE"/>
    <property type="match status" value="1"/>
</dbReference>
<evidence type="ECO:0000256" key="8">
    <source>
        <dbReference type="SAM" id="Phobius"/>
    </source>
</evidence>
<organism evidence="10 11">
    <name type="scientific">Fibrella aestuarina BUZ 2</name>
    <dbReference type="NCBI Taxonomy" id="1166018"/>
    <lineage>
        <taxon>Bacteria</taxon>
        <taxon>Pseudomonadati</taxon>
        <taxon>Bacteroidota</taxon>
        <taxon>Cytophagia</taxon>
        <taxon>Cytophagales</taxon>
        <taxon>Spirosomataceae</taxon>
        <taxon>Fibrella</taxon>
    </lineage>
</organism>
<dbReference type="KEGG" id="fae:FAES_4743"/>
<dbReference type="SUPFAM" id="SSF51445">
    <property type="entry name" value="(Trans)glycosidases"/>
    <property type="match status" value="1"/>
</dbReference>
<dbReference type="PATRIC" id="fig|1166018.3.peg.1711"/>
<keyword evidence="8" id="KW-1133">Transmembrane helix</keyword>
<evidence type="ECO:0000256" key="1">
    <source>
        <dbReference type="ARBA" id="ARBA00000822"/>
    </source>
</evidence>
<evidence type="ECO:0000256" key="5">
    <source>
        <dbReference type="ARBA" id="ARBA00023295"/>
    </source>
</evidence>
<dbReference type="PANTHER" id="PTHR11177:SF317">
    <property type="entry name" value="CHITINASE 12-RELATED"/>
    <property type="match status" value="1"/>
</dbReference>
<evidence type="ECO:0000313" key="10">
    <source>
        <dbReference type="EMBL" id="CCH02742.1"/>
    </source>
</evidence>
<evidence type="ECO:0000259" key="9">
    <source>
        <dbReference type="PROSITE" id="PS51910"/>
    </source>
</evidence>
<name>I0KF39_9BACT</name>
<dbReference type="PROSITE" id="PS01095">
    <property type="entry name" value="GH18_1"/>
    <property type="match status" value="1"/>
</dbReference>
<keyword evidence="5 6" id="KW-0326">Glycosidase</keyword>
<dbReference type="InterPro" id="IPR011583">
    <property type="entry name" value="Chitinase_II/V-like_cat"/>
</dbReference>
<keyword evidence="3 6" id="KW-0378">Hydrolase</keyword>
<keyword evidence="8" id="KW-0472">Membrane</keyword>
<evidence type="ECO:0000256" key="3">
    <source>
        <dbReference type="ARBA" id="ARBA00022801"/>
    </source>
</evidence>
<keyword evidence="4" id="KW-0146">Chitin degradation</keyword>
<feature type="domain" description="GH18" evidence="9">
    <location>
        <begin position="53"/>
        <end position="397"/>
    </location>
</feature>
<dbReference type="GO" id="GO:0005975">
    <property type="term" value="P:carbohydrate metabolic process"/>
    <property type="evidence" value="ECO:0007669"/>
    <property type="project" value="InterPro"/>
</dbReference>
<dbReference type="GO" id="GO:0006032">
    <property type="term" value="P:chitin catabolic process"/>
    <property type="evidence" value="ECO:0007669"/>
    <property type="project" value="UniProtKB-KW"/>
</dbReference>
<evidence type="ECO:0000256" key="6">
    <source>
        <dbReference type="RuleBase" id="RU000489"/>
    </source>
</evidence>
<accession>I0KF39</accession>
<proteinExistence type="inferred from homology"/>
<comment type="similarity">
    <text evidence="7">Belongs to the glycosyl hydrolase 18 family.</text>
</comment>
<dbReference type="GO" id="GO:0008843">
    <property type="term" value="F:endochitinase activity"/>
    <property type="evidence" value="ECO:0007669"/>
    <property type="project" value="UniProtKB-EC"/>
</dbReference>
<dbReference type="HOGENOM" id="CLU_002833_14_2_10"/>
<dbReference type="EMBL" id="HE796683">
    <property type="protein sequence ID" value="CCH02742.1"/>
    <property type="molecule type" value="Genomic_DNA"/>
</dbReference>
<dbReference type="InterPro" id="IPR001223">
    <property type="entry name" value="Glyco_hydro18_cat"/>
</dbReference>
<protein>
    <recommendedName>
        <fullName evidence="2">chitinase</fullName>
        <ecNumber evidence="2">3.2.1.14</ecNumber>
    </recommendedName>
</protein>
<dbReference type="InterPro" id="IPR001579">
    <property type="entry name" value="Glyco_hydro_18_chit_AS"/>
</dbReference>
<dbReference type="PROSITE" id="PS51910">
    <property type="entry name" value="GH18_2"/>
    <property type="match status" value="1"/>
</dbReference>
<keyword evidence="4" id="KW-0624">Polysaccharide degradation</keyword>
<dbReference type="Proteomes" id="UP000011058">
    <property type="component" value="Chromosome"/>
</dbReference>
<dbReference type="AlphaFoldDB" id="I0KF39"/>
<dbReference type="STRING" id="1166018.FAES_4743"/>
<comment type="catalytic activity">
    <reaction evidence="1">
        <text>Random endo-hydrolysis of N-acetyl-beta-D-glucosaminide (1-&gt;4)-beta-linkages in chitin and chitodextrins.</text>
        <dbReference type="EC" id="3.2.1.14"/>
    </reaction>
</comment>
<evidence type="ECO:0000313" key="11">
    <source>
        <dbReference type="Proteomes" id="UP000011058"/>
    </source>
</evidence>
<evidence type="ECO:0000256" key="2">
    <source>
        <dbReference type="ARBA" id="ARBA00012729"/>
    </source>
</evidence>
<dbReference type="eggNOG" id="COG3325">
    <property type="taxonomic scope" value="Bacteria"/>
</dbReference>
<feature type="transmembrane region" description="Helical" evidence="8">
    <location>
        <begin position="28"/>
        <end position="47"/>
    </location>
</feature>